<evidence type="ECO:0000256" key="2">
    <source>
        <dbReference type="ARBA" id="ARBA00022448"/>
    </source>
</evidence>
<sequence length="272" mass="29925">MSVVAMKGSAAPAMADDVVLSVRNIESYYGPIMAIRGVSLEVRKGQIVSLLGANGAGKTTLMKTISGVMDPEKGQIIYGGNNIAGASPDKVVRAGIVHVPEGREVFPLLTVEENLRMGAFIRSDNAGIKRDEEMVFSYFPILAERRHQAAGTLSGGQQQMLAIGRGLMAQPKVMLLDEPSLGLSPLLVKEIFQIIRRLNREQGVTMMLVEQNAKVALEVADYGYVMELGRIVMADSAERLLQSKDVQEFYLGMQAEESQRGQKRWKQKKTWR</sequence>
<gene>
    <name evidence="7" type="ORF">SAMN03080618_01861</name>
</gene>
<evidence type="ECO:0000313" key="8">
    <source>
        <dbReference type="Proteomes" id="UP000242763"/>
    </source>
</evidence>
<dbReference type="GO" id="GO:0015658">
    <property type="term" value="F:branched-chain amino acid transmembrane transporter activity"/>
    <property type="evidence" value="ECO:0007669"/>
    <property type="project" value="InterPro"/>
</dbReference>
<dbReference type="STRING" id="1121003.SAMN03080618_01861"/>
<dbReference type="InterPro" id="IPR017871">
    <property type="entry name" value="ABC_transporter-like_CS"/>
</dbReference>
<dbReference type="Proteomes" id="UP000242763">
    <property type="component" value="Unassembled WGS sequence"/>
</dbReference>
<dbReference type="InterPro" id="IPR027417">
    <property type="entry name" value="P-loop_NTPase"/>
</dbReference>
<dbReference type="PANTHER" id="PTHR43820:SF8">
    <property type="entry name" value="ABC TRANSPORTER SUBSTRATE-BINDING PROTEIN"/>
    <property type="match status" value="1"/>
</dbReference>
<dbReference type="GO" id="GO:0005524">
    <property type="term" value="F:ATP binding"/>
    <property type="evidence" value="ECO:0007669"/>
    <property type="project" value="UniProtKB-KW"/>
</dbReference>
<evidence type="ECO:0000256" key="5">
    <source>
        <dbReference type="ARBA" id="ARBA00022970"/>
    </source>
</evidence>
<keyword evidence="4 7" id="KW-0067">ATP-binding</keyword>
<evidence type="ECO:0000256" key="4">
    <source>
        <dbReference type="ARBA" id="ARBA00022840"/>
    </source>
</evidence>
<name>A0A1I3MST5_9HYPH</name>
<reference evidence="8" key="1">
    <citation type="submission" date="2016-10" db="EMBL/GenBank/DDBJ databases">
        <authorList>
            <person name="Varghese N."/>
            <person name="Submissions S."/>
        </authorList>
    </citation>
    <scope>NUCLEOTIDE SEQUENCE [LARGE SCALE GENOMIC DNA]</scope>
    <source>
        <strain evidence="8">DSM 21857</strain>
    </source>
</reference>
<proteinExistence type="inferred from homology"/>
<keyword evidence="2" id="KW-0813">Transport</keyword>
<organism evidence="7 8">
    <name type="scientific">Aquamicrobium aerolatum DSM 21857</name>
    <dbReference type="NCBI Taxonomy" id="1121003"/>
    <lineage>
        <taxon>Bacteria</taxon>
        <taxon>Pseudomonadati</taxon>
        <taxon>Pseudomonadota</taxon>
        <taxon>Alphaproteobacteria</taxon>
        <taxon>Hyphomicrobiales</taxon>
        <taxon>Phyllobacteriaceae</taxon>
        <taxon>Aerobium</taxon>
    </lineage>
</organism>
<keyword evidence="5" id="KW-0029">Amino-acid transport</keyword>
<evidence type="ECO:0000256" key="3">
    <source>
        <dbReference type="ARBA" id="ARBA00022741"/>
    </source>
</evidence>
<dbReference type="InterPro" id="IPR052156">
    <property type="entry name" value="BCAA_Transport_ATP-bd_LivF"/>
</dbReference>
<dbReference type="PANTHER" id="PTHR43820">
    <property type="entry name" value="HIGH-AFFINITY BRANCHED-CHAIN AMINO ACID TRANSPORT ATP-BINDING PROTEIN LIVF"/>
    <property type="match status" value="1"/>
</dbReference>
<keyword evidence="8" id="KW-1185">Reference proteome</keyword>
<dbReference type="PIRSF" id="PIRSF039137">
    <property type="entry name" value="ABC_branched_ATPase"/>
    <property type="match status" value="1"/>
</dbReference>
<dbReference type="InterPro" id="IPR030660">
    <property type="entry name" value="ABC_branched_ATPase_LivF/BraG"/>
</dbReference>
<dbReference type="SUPFAM" id="SSF52540">
    <property type="entry name" value="P-loop containing nucleoside triphosphate hydrolases"/>
    <property type="match status" value="1"/>
</dbReference>
<dbReference type="CDD" id="cd03224">
    <property type="entry name" value="ABC_TM1139_LivF_branched"/>
    <property type="match status" value="1"/>
</dbReference>
<dbReference type="InterPro" id="IPR003593">
    <property type="entry name" value="AAA+_ATPase"/>
</dbReference>
<dbReference type="InterPro" id="IPR003439">
    <property type="entry name" value="ABC_transporter-like_ATP-bd"/>
</dbReference>
<feature type="domain" description="ABC transporter" evidence="6">
    <location>
        <begin position="20"/>
        <end position="253"/>
    </location>
</feature>
<dbReference type="RefSeq" id="WP_244523214.1">
    <property type="nucleotide sequence ID" value="NZ_FORF01000009.1"/>
</dbReference>
<dbReference type="Gene3D" id="3.40.50.300">
    <property type="entry name" value="P-loop containing nucleotide triphosphate hydrolases"/>
    <property type="match status" value="1"/>
</dbReference>
<dbReference type="GO" id="GO:0016887">
    <property type="term" value="F:ATP hydrolysis activity"/>
    <property type="evidence" value="ECO:0007669"/>
    <property type="project" value="InterPro"/>
</dbReference>
<dbReference type="PROSITE" id="PS50893">
    <property type="entry name" value="ABC_TRANSPORTER_2"/>
    <property type="match status" value="1"/>
</dbReference>
<dbReference type="PROSITE" id="PS00211">
    <property type="entry name" value="ABC_TRANSPORTER_1"/>
    <property type="match status" value="1"/>
</dbReference>
<evidence type="ECO:0000256" key="1">
    <source>
        <dbReference type="ARBA" id="ARBA00005417"/>
    </source>
</evidence>
<dbReference type="EMBL" id="FORF01000009">
    <property type="protein sequence ID" value="SFI99795.1"/>
    <property type="molecule type" value="Genomic_DNA"/>
</dbReference>
<dbReference type="AlphaFoldDB" id="A0A1I3MST5"/>
<keyword evidence="3" id="KW-0547">Nucleotide-binding</keyword>
<comment type="similarity">
    <text evidence="1">Belongs to the ABC transporter superfamily.</text>
</comment>
<evidence type="ECO:0000259" key="6">
    <source>
        <dbReference type="PROSITE" id="PS50893"/>
    </source>
</evidence>
<dbReference type="GO" id="GO:0015807">
    <property type="term" value="P:L-amino acid transport"/>
    <property type="evidence" value="ECO:0007669"/>
    <property type="project" value="TreeGrafter"/>
</dbReference>
<dbReference type="Pfam" id="PF00005">
    <property type="entry name" value="ABC_tran"/>
    <property type="match status" value="1"/>
</dbReference>
<evidence type="ECO:0000313" key="7">
    <source>
        <dbReference type="EMBL" id="SFI99795.1"/>
    </source>
</evidence>
<dbReference type="SMART" id="SM00382">
    <property type="entry name" value="AAA"/>
    <property type="match status" value="1"/>
</dbReference>
<protein>
    <submittedName>
        <fullName evidence="7">Branched-chain amino acid transport system ATP-binding protein</fullName>
    </submittedName>
</protein>
<accession>A0A1I3MST5</accession>